<protein>
    <submittedName>
        <fullName evidence="2">Uncharacterized protein</fullName>
    </submittedName>
</protein>
<accession>A0A0F7SG77</accession>
<sequence>MDVDSGPPSAIPSSPPDIPSPPSISPLRMSIMGHNVYIDSAGRYHHEPGEEQRRQFQQMWRDLDKQAAEPDVVRKREILKITQSYDFQQVQAKVKAKLIKLGFLQEAVELASVSDLWSLSPAGLL</sequence>
<organism evidence="2">
    <name type="scientific">Phaffia rhodozyma</name>
    <name type="common">Yeast</name>
    <name type="synonym">Xanthophyllomyces dendrorhous</name>
    <dbReference type="NCBI Taxonomy" id="264483"/>
    <lineage>
        <taxon>Eukaryota</taxon>
        <taxon>Fungi</taxon>
        <taxon>Dikarya</taxon>
        <taxon>Basidiomycota</taxon>
        <taxon>Agaricomycotina</taxon>
        <taxon>Tremellomycetes</taxon>
        <taxon>Cystofilobasidiales</taxon>
        <taxon>Mrakiaceae</taxon>
        <taxon>Phaffia</taxon>
    </lineage>
</organism>
<name>A0A0F7SG77_PHARH</name>
<reference evidence="2" key="1">
    <citation type="submission" date="2014-08" db="EMBL/GenBank/DDBJ databases">
        <authorList>
            <person name="Sharma Rahul"/>
            <person name="Thines Marco"/>
        </authorList>
    </citation>
    <scope>NUCLEOTIDE SEQUENCE</scope>
</reference>
<proteinExistence type="predicted"/>
<dbReference type="EMBL" id="LN483167">
    <property type="protein sequence ID" value="CDZ97425.1"/>
    <property type="molecule type" value="Genomic_DNA"/>
</dbReference>
<evidence type="ECO:0000313" key="2">
    <source>
        <dbReference type="EMBL" id="CDZ97425.1"/>
    </source>
</evidence>
<evidence type="ECO:0000256" key="1">
    <source>
        <dbReference type="SAM" id="MobiDB-lite"/>
    </source>
</evidence>
<dbReference type="AlphaFoldDB" id="A0A0F7SG77"/>
<feature type="region of interest" description="Disordered" evidence="1">
    <location>
        <begin position="1"/>
        <end position="25"/>
    </location>
</feature>
<feature type="compositionally biased region" description="Pro residues" evidence="1">
    <location>
        <begin position="9"/>
        <end position="24"/>
    </location>
</feature>